<organism evidence="3 4">
    <name type="scientific">Rhizobium helianthi</name>
    <dbReference type="NCBI Taxonomy" id="1132695"/>
    <lineage>
        <taxon>Bacteria</taxon>
        <taxon>Pseudomonadati</taxon>
        <taxon>Pseudomonadota</taxon>
        <taxon>Alphaproteobacteria</taxon>
        <taxon>Hyphomicrobiales</taxon>
        <taxon>Rhizobiaceae</taxon>
        <taxon>Rhizobium/Agrobacterium group</taxon>
        <taxon>Rhizobium</taxon>
    </lineage>
</organism>
<dbReference type="Pfam" id="PF14415">
    <property type="entry name" value="DUF4424"/>
    <property type="match status" value="1"/>
</dbReference>
<evidence type="ECO:0000256" key="1">
    <source>
        <dbReference type="SAM" id="SignalP"/>
    </source>
</evidence>
<feature type="domain" description="DUF4424" evidence="2">
    <location>
        <begin position="20"/>
        <end position="325"/>
    </location>
</feature>
<dbReference type="EMBL" id="JBHUEQ010000025">
    <property type="protein sequence ID" value="MFD1746660.1"/>
    <property type="molecule type" value="Genomic_DNA"/>
</dbReference>
<proteinExistence type="predicted"/>
<keyword evidence="4" id="KW-1185">Reference proteome</keyword>
<dbReference type="Proteomes" id="UP001597322">
    <property type="component" value="Unassembled WGS sequence"/>
</dbReference>
<comment type="caution">
    <text evidence="3">The sequence shown here is derived from an EMBL/GenBank/DDBJ whole genome shotgun (WGS) entry which is preliminary data.</text>
</comment>
<protein>
    <submittedName>
        <fullName evidence="3">DUF4424 domain-containing protein</fullName>
    </submittedName>
</protein>
<evidence type="ECO:0000259" key="2">
    <source>
        <dbReference type="Pfam" id="PF14415"/>
    </source>
</evidence>
<dbReference type="Gene3D" id="2.60.40.3680">
    <property type="match status" value="2"/>
</dbReference>
<name>A0ABW4M5B4_9HYPH</name>
<reference evidence="4" key="1">
    <citation type="journal article" date="2019" name="Int. J. Syst. Evol. Microbiol.">
        <title>The Global Catalogue of Microorganisms (GCM) 10K type strain sequencing project: providing services to taxonomists for standard genome sequencing and annotation.</title>
        <authorList>
            <consortium name="The Broad Institute Genomics Platform"/>
            <consortium name="The Broad Institute Genome Sequencing Center for Infectious Disease"/>
            <person name="Wu L."/>
            <person name="Ma J."/>
        </authorList>
    </citation>
    <scope>NUCLEOTIDE SEQUENCE [LARGE SCALE GENOMIC DNA]</scope>
    <source>
        <strain evidence="4">CG52</strain>
    </source>
</reference>
<feature type="signal peptide" evidence="1">
    <location>
        <begin position="1"/>
        <end position="20"/>
    </location>
</feature>
<dbReference type="InterPro" id="IPR025538">
    <property type="entry name" value="DUF4424"/>
</dbReference>
<keyword evidence="1" id="KW-0732">Signal</keyword>
<dbReference type="RefSeq" id="WP_377402717.1">
    <property type="nucleotide sequence ID" value="NZ_JBHUEQ010000025.1"/>
</dbReference>
<evidence type="ECO:0000313" key="3">
    <source>
        <dbReference type="EMBL" id="MFD1746660.1"/>
    </source>
</evidence>
<feature type="chain" id="PRO_5047266204" evidence="1">
    <location>
        <begin position="21"/>
        <end position="335"/>
    </location>
</feature>
<sequence length="335" mass="37354">MKHVIFGLAGILVLAKSAAANDTMAELRTGGLEYVISSHITMAEEELFLSMDEVRVDYVFRNESDKDVTSIIAFPMPDIAGSPDSNVAIPDFEADNFLGFTVTQDGQSIQPQLQQRASALSVDFTEELKRRNIPLLPYSDKAVEALKGLPPEILKEWETKGLIFADEFDAGQGWQTIYRPIWTMHSTYWWKTTFPAKKDVRVSHRYKPSIGGTVAISFLSNGKPSEGFNEYKTRYCMDDSFVKTAAKLEKAANSGGAIYTEAWLSYVLKTGANWSGNIGKFKLTIDKGKPDNYISLCADGIKKTGPTTFVMEKTDFWPQKDLDLLFLVANPPMPQ</sequence>
<evidence type="ECO:0000313" key="4">
    <source>
        <dbReference type="Proteomes" id="UP001597322"/>
    </source>
</evidence>
<accession>A0ABW4M5B4</accession>
<gene>
    <name evidence="3" type="ORF">ACFSE1_14395</name>
</gene>